<keyword evidence="1" id="KW-0472">Membrane</keyword>
<dbReference type="InterPro" id="IPR011640">
    <property type="entry name" value="Fe2_transport_prot_B_C"/>
</dbReference>
<evidence type="ECO:0000313" key="3">
    <source>
        <dbReference type="EMBL" id="KXA92947.1"/>
    </source>
</evidence>
<dbReference type="PRINTS" id="PR00326">
    <property type="entry name" value="GTP1OBG"/>
</dbReference>
<dbReference type="InterPro" id="IPR005225">
    <property type="entry name" value="Small_GTP-bd"/>
</dbReference>
<dbReference type="Proteomes" id="UP000070284">
    <property type="component" value="Unassembled WGS sequence"/>
</dbReference>
<dbReference type="InterPro" id="IPR027417">
    <property type="entry name" value="P-loop_NTPase"/>
</dbReference>
<dbReference type="InterPro" id="IPR050860">
    <property type="entry name" value="FeoB_GTPase"/>
</dbReference>
<dbReference type="Pfam" id="PF02421">
    <property type="entry name" value="FeoB_N"/>
    <property type="match status" value="1"/>
</dbReference>
<evidence type="ECO:0000259" key="2">
    <source>
        <dbReference type="PROSITE" id="PS51711"/>
    </source>
</evidence>
<feature type="transmembrane region" description="Helical" evidence="1">
    <location>
        <begin position="324"/>
        <end position="346"/>
    </location>
</feature>
<feature type="domain" description="FeoB-type G" evidence="2">
    <location>
        <begin position="1"/>
        <end position="161"/>
    </location>
</feature>
<protein>
    <submittedName>
        <fullName evidence="3">Iron transporter FeoB</fullName>
    </submittedName>
</protein>
<dbReference type="PROSITE" id="PS51711">
    <property type="entry name" value="G_FEOB"/>
    <property type="match status" value="1"/>
</dbReference>
<dbReference type="GO" id="GO:0005525">
    <property type="term" value="F:GTP binding"/>
    <property type="evidence" value="ECO:0007669"/>
    <property type="project" value="InterPro"/>
</dbReference>
<proteinExistence type="predicted"/>
<evidence type="ECO:0000256" key="1">
    <source>
        <dbReference type="SAM" id="Phobius"/>
    </source>
</evidence>
<keyword evidence="1" id="KW-0812">Transmembrane</keyword>
<feature type="transmembrane region" description="Helical" evidence="1">
    <location>
        <begin position="448"/>
        <end position="469"/>
    </location>
</feature>
<feature type="transmembrane region" description="Helical" evidence="1">
    <location>
        <begin position="358"/>
        <end position="380"/>
    </location>
</feature>
<dbReference type="PANTHER" id="PTHR43185">
    <property type="entry name" value="FERROUS IRON TRANSPORT PROTEIN B"/>
    <property type="match status" value="1"/>
</dbReference>
<dbReference type="Gene3D" id="3.40.50.300">
    <property type="entry name" value="P-loop containing nucleotide triphosphate hydrolases"/>
    <property type="match status" value="1"/>
</dbReference>
<feature type="transmembrane region" description="Helical" evidence="1">
    <location>
        <begin position="550"/>
        <end position="568"/>
    </location>
</feature>
<dbReference type="InterPro" id="IPR030389">
    <property type="entry name" value="G_FEOB_dom"/>
</dbReference>
<comment type="caution">
    <text evidence="3">The sequence shown here is derived from an EMBL/GenBank/DDBJ whole genome shotgun (WGS) entry which is preliminary data.</text>
</comment>
<dbReference type="Pfam" id="PF07664">
    <property type="entry name" value="FeoB_C"/>
    <property type="match status" value="1"/>
</dbReference>
<dbReference type="InterPro" id="IPR011642">
    <property type="entry name" value="Gate_dom"/>
</dbReference>
<dbReference type="GO" id="GO:0005886">
    <property type="term" value="C:plasma membrane"/>
    <property type="evidence" value="ECO:0007669"/>
    <property type="project" value="TreeGrafter"/>
</dbReference>
<dbReference type="EMBL" id="LHXO01000128">
    <property type="protein sequence ID" value="KXA92947.1"/>
    <property type="molecule type" value="Genomic_DNA"/>
</dbReference>
<reference evidence="3 4" key="1">
    <citation type="journal article" date="2016" name="Sci. Rep.">
        <title>Metabolic traits of an uncultured archaeal lineage -MSBL1- from brine pools of the Red Sea.</title>
        <authorList>
            <person name="Mwirichia R."/>
            <person name="Alam I."/>
            <person name="Rashid M."/>
            <person name="Vinu M."/>
            <person name="Ba-Alawi W."/>
            <person name="Anthony Kamau A."/>
            <person name="Kamanda Ngugi D."/>
            <person name="Goker M."/>
            <person name="Klenk H.P."/>
            <person name="Bajic V."/>
            <person name="Stingl U."/>
        </authorList>
    </citation>
    <scope>NUCLEOTIDE SEQUENCE [LARGE SCALE GENOMIC DNA]</scope>
    <source>
        <strain evidence="3">SCGC-AAA259E19</strain>
    </source>
</reference>
<feature type="transmembrane region" description="Helical" evidence="1">
    <location>
        <begin position="481"/>
        <end position="498"/>
    </location>
</feature>
<dbReference type="SUPFAM" id="SSF52540">
    <property type="entry name" value="P-loop containing nucleoside triphosphate hydrolases"/>
    <property type="match status" value="1"/>
</dbReference>
<dbReference type="GO" id="GO:0015093">
    <property type="term" value="F:ferrous iron transmembrane transporter activity"/>
    <property type="evidence" value="ECO:0007669"/>
    <property type="project" value="InterPro"/>
</dbReference>
<feature type="transmembrane region" description="Helical" evidence="1">
    <location>
        <begin position="201"/>
        <end position="221"/>
    </location>
</feature>
<dbReference type="AlphaFoldDB" id="A0A133UFG9"/>
<dbReference type="InterPro" id="IPR006073">
    <property type="entry name" value="GTP-bd"/>
</dbReference>
<dbReference type="Pfam" id="PF07670">
    <property type="entry name" value="Gate"/>
    <property type="match status" value="2"/>
</dbReference>
<keyword evidence="1" id="KW-1133">Transmembrane helix</keyword>
<name>A0A133UFG9_9EURY</name>
<organism evidence="3 4">
    <name type="scientific">candidate division MSBL1 archaeon SCGC-AAA259E19</name>
    <dbReference type="NCBI Taxonomy" id="1698264"/>
    <lineage>
        <taxon>Archaea</taxon>
        <taxon>Methanobacteriati</taxon>
        <taxon>Methanobacteriota</taxon>
        <taxon>candidate division MSBL1</taxon>
    </lineage>
</organism>
<accession>A0A133UFG9</accession>
<dbReference type="NCBIfam" id="TIGR00231">
    <property type="entry name" value="small_GTP"/>
    <property type="match status" value="1"/>
</dbReference>
<gene>
    <name evidence="3" type="ORF">AKJ65_06845</name>
</gene>
<evidence type="ECO:0000313" key="4">
    <source>
        <dbReference type="Proteomes" id="UP000070284"/>
    </source>
</evidence>
<keyword evidence="4" id="KW-1185">Reference proteome</keyword>
<sequence>MKKLLLVGNPNVGKSVVFSRLTGANVTVSNYSGTTVDFTRGKAHVMGEEVEVIDVPGAYSLEPSNKAEEVAVDMLEEGDVIVNVVDSTNLERNLYLTLELLERDIPVVVVLNLWDEAKHQGIEVDAEKLEEILGVPVIPTVALTGEGISELVTRLNEAKIPEKDQLSEEERWAKIGSIVKEVEKVTHHHHTLRERISDITLNPVTGIPIAILIMIAAFWFVRFLGENLITYILEPLFELYRPFAMGLSESIGKTSVIHDILIGKLVNGEIVWEESMGLITTGIFMPFAMVLPYIIAFYLILSIFEDTGYFSRLGTLMDNLFHRIGMHGYGIVPVFLGLGCNVPGALSTRVFETRKQRFISATLLGISVPCMAQTAMIFGVLGGHGIIPILIVFSTLITIYFAFGLFLNKSLKGKSPEIFMEVPPIRRPNIKTLLKKVWMRVKWFLREALPWLFLGVVLINLLYSLGMIQTLSDVFGPVMEGWFGLPGAASLALMVGFLRKDLAVGMLLGLGMSVMQLVIAGTVLTIYFPCVATFAVLARELGWKDMIKSSLIMIGAAFAVGGFLRIILLGV</sequence>
<feature type="transmembrane region" description="Helical" evidence="1">
    <location>
        <begin position="283"/>
        <end position="304"/>
    </location>
</feature>
<dbReference type="CDD" id="cd01879">
    <property type="entry name" value="FeoB"/>
    <property type="match status" value="1"/>
</dbReference>
<feature type="transmembrane region" description="Helical" evidence="1">
    <location>
        <begin position="510"/>
        <end position="538"/>
    </location>
</feature>
<dbReference type="PANTHER" id="PTHR43185:SF1">
    <property type="entry name" value="FE(2+) TRANSPORTER FEOB"/>
    <property type="match status" value="1"/>
</dbReference>
<feature type="transmembrane region" description="Helical" evidence="1">
    <location>
        <begin position="386"/>
        <end position="407"/>
    </location>
</feature>
<dbReference type="PATRIC" id="fig|1698264.3.peg.442"/>